<dbReference type="GO" id="GO:0004674">
    <property type="term" value="F:protein serine/threonine kinase activity"/>
    <property type="evidence" value="ECO:0007669"/>
    <property type="project" value="UniProtKB-KW"/>
</dbReference>
<evidence type="ECO:0000256" key="7">
    <source>
        <dbReference type="PROSITE-ProRule" id="PRU10141"/>
    </source>
</evidence>
<reference evidence="10 11" key="1">
    <citation type="submission" date="2019-12" db="EMBL/GenBank/DDBJ databases">
        <title>Whole genome shotgun sequence of Streptomyces libani subsp. libani NBRC 13452.</title>
        <authorList>
            <person name="Ichikawa N."/>
            <person name="Kimura A."/>
            <person name="Kitahashi Y."/>
            <person name="Komaki H."/>
            <person name="Tamura T."/>
        </authorList>
    </citation>
    <scope>NUCLEOTIDE SEQUENCE [LARGE SCALE GENOMIC DNA]</scope>
    <source>
        <strain evidence="10 11">NBRC 13452</strain>
    </source>
</reference>
<feature type="domain" description="Protein kinase" evidence="9">
    <location>
        <begin position="68"/>
        <end position="339"/>
    </location>
</feature>
<dbReference type="InterPro" id="IPR008271">
    <property type="entry name" value="Ser/Thr_kinase_AS"/>
</dbReference>
<dbReference type="Pfam" id="PF00069">
    <property type="entry name" value="Pkinase"/>
    <property type="match status" value="1"/>
</dbReference>
<dbReference type="SUPFAM" id="SSF56112">
    <property type="entry name" value="Protein kinase-like (PK-like)"/>
    <property type="match status" value="1"/>
</dbReference>
<feature type="compositionally biased region" description="Gly residues" evidence="8">
    <location>
        <begin position="621"/>
        <end position="669"/>
    </location>
</feature>
<evidence type="ECO:0000256" key="8">
    <source>
        <dbReference type="SAM" id="MobiDB-lite"/>
    </source>
</evidence>
<keyword evidence="2" id="KW-0723">Serine/threonine-protein kinase</keyword>
<dbReference type="InterPro" id="IPR017441">
    <property type="entry name" value="Protein_kinase_ATP_BS"/>
</dbReference>
<feature type="compositionally biased region" description="Pro residues" evidence="8">
    <location>
        <begin position="453"/>
        <end position="485"/>
    </location>
</feature>
<evidence type="ECO:0000256" key="2">
    <source>
        <dbReference type="ARBA" id="ARBA00022527"/>
    </source>
</evidence>
<evidence type="ECO:0000259" key="9">
    <source>
        <dbReference type="PROSITE" id="PS50011"/>
    </source>
</evidence>
<proteinExistence type="predicted"/>
<keyword evidence="4 7" id="KW-0547">Nucleotide-binding</keyword>
<feature type="compositionally biased region" description="Gly residues" evidence="8">
    <location>
        <begin position="395"/>
        <end position="412"/>
    </location>
</feature>
<feature type="binding site" evidence="7">
    <location>
        <position position="97"/>
    </location>
    <ligand>
        <name>ATP</name>
        <dbReference type="ChEBI" id="CHEBI:30616"/>
    </ligand>
</feature>
<dbReference type="Proteomes" id="UP000429552">
    <property type="component" value="Unassembled WGS sequence"/>
</dbReference>
<keyword evidence="3" id="KW-0808">Transferase</keyword>
<organism evidence="10 11">
    <name type="scientific">Streptomyces nigrescens</name>
    <dbReference type="NCBI Taxonomy" id="1920"/>
    <lineage>
        <taxon>Bacteria</taxon>
        <taxon>Bacillati</taxon>
        <taxon>Actinomycetota</taxon>
        <taxon>Actinomycetes</taxon>
        <taxon>Kitasatosporales</taxon>
        <taxon>Streptomycetaceae</taxon>
        <taxon>Streptomyces</taxon>
    </lineage>
</organism>
<sequence>MTAGERAQGGADGEPEASGVSGPGEPGGEPARSADGGAGHGVPGAAAASGPRRGKDADLTGRLLGGRYRVTDRIGRGGMGVVCRAVDEVLGREVAVKVLRAYTDASAPELADLRTRMQREARAAARIRHSGVITVHDVIDEDGRPVIVMELVDGPSLDDALEQQGPLDPREIARIGAEVMDALDAAHQAGVLHRDVKPGNVLLDRWGHRPDRSGAGGGRVVLTDFGIASIEAPGDGATTHLTRSGELVGSLDYLPPERAQGQDPTPASDIWSLGMTLYAAVEGGGAPFRRTSVWSTLTAIVTEALPEPRRAGPLTPVLHALMAKNPADRPSATQARSLLAAVAEGREPTPLPTPGASHSPTVTDVRAAAPPAAPGEHGPTVGVGGPEGAAAGPAGAAGPGATGSGAGGAGPTGPGPTGPSPTGPTGPVNAGAPTAGWPSGPGAQGAPATQPTPLSPPAPAPVPAPAPAPTPPSAPAGHPTPPPGAAGPYPASSAERDPGRDTGHAPERDTERVPARGRRRVLPAVAAVLAVLAAGGGLTYALVGGGASETVADRGRQPAPPAGTPGGPDSRGAAEGKAGGEEGDKGNAKGSDKGKGGGKSASPSASDRPSEGDGTEDPKPGGAGGSPGGQGGDSGGTQGGTDGGGGSDGGQGGASGGSGGDSGSGGGEPTQGPSCESIGGGKANCDVWRSANSYTASFQQVGTLNMGTNYFYCQSKLGRRETYGKWTNVWWAKTDDDSGNSGVYISVVYLKGGANDQPVPGLPTC</sequence>
<gene>
    <name evidence="10" type="ORF">Sliba_58990</name>
</gene>
<dbReference type="PROSITE" id="PS00107">
    <property type="entry name" value="PROTEIN_KINASE_ATP"/>
    <property type="match status" value="1"/>
</dbReference>
<dbReference type="InterPro" id="IPR011009">
    <property type="entry name" value="Kinase-like_dom_sf"/>
</dbReference>
<dbReference type="EMBL" id="BLIP01000002">
    <property type="protein sequence ID" value="GFE25446.1"/>
    <property type="molecule type" value="Genomic_DNA"/>
</dbReference>
<feature type="region of interest" description="Disordered" evidence="8">
    <location>
        <begin position="547"/>
        <end position="678"/>
    </location>
</feature>
<dbReference type="CDD" id="cd14014">
    <property type="entry name" value="STKc_PknB_like"/>
    <property type="match status" value="1"/>
</dbReference>
<dbReference type="PROSITE" id="PS50011">
    <property type="entry name" value="PROTEIN_KINASE_DOM"/>
    <property type="match status" value="1"/>
</dbReference>
<accession>A0A640TT79</accession>
<evidence type="ECO:0000256" key="6">
    <source>
        <dbReference type="ARBA" id="ARBA00022840"/>
    </source>
</evidence>
<feature type="compositionally biased region" description="Low complexity" evidence="8">
    <location>
        <begin position="367"/>
        <end position="380"/>
    </location>
</feature>
<evidence type="ECO:0000313" key="10">
    <source>
        <dbReference type="EMBL" id="GFE25446.1"/>
    </source>
</evidence>
<feature type="compositionally biased region" description="Basic and acidic residues" evidence="8">
    <location>
        <begin position="608"/>
        <end position="619"/>
    </location>
</feature>
<name>A0A640TT79_STRNI</name>
<dbReference type="EC" id="2.7.11.1" evidence="1"/>
<dbReference type="Gene3D" id="1.10.510.10">
    <property type="entry name" value="Transferase(Phosphotransferase) domain 1"/>
    <property type="match status" value="1"/>
</dbReference>
<dbReference type="PROSITE" id="PS00108">
    <property type="entry name" value="PROTEIN_KINASE_ST"/>
    <property type="match status" value="1"/>
</dbReference>
<feature type="compositionally biased region" description="Pro residues" evidence="8">
    <location>
        <begin position="413"/>
        <end position="424"/>
    </location>
</feature>
<feature type="compositionally biased region" description="Basic and acidic residues" evidence="8">
    <location>
        <begin position="572"/>
        <end position="595"/>
    </location>
</feature>
<keyword evidence="6 7" id="KW-0067">ATP-binding</keyword>
<feature type="region of interest" description="Disordered" evidence="8">
    <location>
        <begin position="1"/>
        <end position="59"/>
    </location>
</feature>
<evidence type="ECO:0000256" key="3">
    <source>
        <dbReference type="ARBA" id="ARBA00022679"/>
    </source>
</evidence>
<dbReference type="InterPro" id="IPR000719">
    <property type="entry name" value="Prot_kinase_dom"/>
</dbReference>
<feature type="compositionally biased region" description="Basic and acidic residues" evidence="8">
    <location>
        <begin position="494"/>
        <end position="514"/>
    </location>
</feature>
<evidence type="ECO:0000256" key="5">
    <source>
        <dbReference type="ARBA" id="ARBA00022777"/>
    </source>
</evidence>
<dbReference type="Gene3D" id="3.30.200.20">
    <property type="entry name" value="Phosphorylase Kinase, domain 1"/>
    <property type="match status" value="1"/>
</dbReference>
<protein>
    <recommendedName>
        <fullName evidence="1">non-specific serine/threonine protein kinase</fullName>
        <ecNumber evidence="1">2.7.11.1</ecNumber>
    </recommendedName>
</protein>
<dbReference type="SMART" id="SM00220">
    <property type="entry name" value="S_TKc"/>
    <property type="match status" value="1"/>
</dbReference>
<keyword evidence="5" id="KW-0418">Kinase</keyword>
<feature type="region of interest" description="Disordered" evidence="8">
    <location>
        <begin position="346"/>
        <end position="520"/>
    </location>
</feature>
<dbReference type="AlphaFoldDB" id="A0A640TT79"/>
<evidence type="ECO:0000256" key="4">
    <source>
        <dbReference type="ARBA" id="ARBA00022741"/>
    </source>
</evidence>
<evidence type="ECO:0000313" key="11">
    <source>
        <dbReference type="Proteomes" id="UP000429552"/>
    </source>
</evidence>
<dbReference type="PANTHER" id="PTHR43289:SF6">
    <property type="entry name" value="SERINE_THREONINE-PROTEIN KINASE NEKL-3"/>
    <property type="match status" value="1"/>
</dbReference>
<evidence type="ECO:0000256" key="1">
    <source>
        <dbReference type="ARBA" id="ARBA00012513"/>
    </source>
</evidence>
<dbReference type="PANTHER" id="PTHR43289">
    <property type="entry name" value="MITOGEN-ACTIVATED PROTEIN KINASE KINASE KINASE 20-RELATED"/>
    <property type="match status" value="1"/>
</dbReference>
<comment type="caution">
    <text evidence="10">The sequence shown here is derived from an EMBL/GenBank/DDBJ whole genome shotgun (WGS) entry which is preliminary data.</text>
</comment>
<dbReference type="GO" id="GO:0005524">
    <property type="term" value="F:ATP binding"/>
    <property type="evidence" value="ECO:0007669"/>
    <property type="project" value="UniProtKB-UniRule"/>
</dbReference>